<reference evidence="9" key="1">
    <citation type="journal article" date="2020" name="Stud. Mycol.">
        <title>101 Dothideomycetes genomes: a test case for predicting lifestyles and emergence of pathogens.</title>
        <authorList>
            <person name="Haridas S."/>
            <person name="Albert R."/>
            <person name="Binder M."/>
            <person name="Bloem J."/>
            <person name="Labutti K."/>
            <person name="Salamov A."/>
            <person name="Andreopoulos B."/>
            <person name="Baker S."/>
            <person name="Barry K."/>
            <person name="Bills G."/>
            <person name="Bluhm B."/>
            <person name="Cannon C."/>
            <person name="Castanera R."/>
            <person name="Culley D."/>
            <person name="Daum C."/>
            <person name="Ezra D."/>
            <person name="Gonzalez J."/>
            <person name="Henrissat B."/>
            <person name="Kuo A."/>
            <person name="Liang C."/>
            <person name="Lipzen A."/>
            <person name="Lutzoni F."/>
            <person name="Magnuson J."/>
            <person name="Mondo S."/>
            <person name="Nolan M."/>
            <person name="Ohm R."/>
            <person name="Pangilinan J."/>
            <person name="Park H.-J."/>
            <person name="Ramirez L."/>
            <person name="Alfaro M."/>
            <person name="Sun H."/>
            <person name="Tritt A."/>
            <person name="Yoshinaga Y."/>
            <person name="Zwiers L.-H."/>
            <person name="Turgeon B."/>
            <person name="Goodwin S."/>
            <person name="Spatafora J."/>
            <person name="Crous P."/>
            <person name="Grigoriev I."/>
        </authorList>
    </citation>
    <scope>NUCLEOTIDE SEQUENCE</scope>
    <source>
        <strain evidence="9">CBS 125425</strain>
    </source>
</reference>
<dbReference type="Proteomes" id="UP000799444">
    <property type="component" value="Unassembled WGS sequence"/>
</dbReference>
<dbReference type="Pfam" id="PF00205">
    <property type="entry name" value="TPP_enzyme_M"/>
    <property type="match status" value="1"/>
</dbReference>
<comment type="caution">
    <text evidence="9">The sequence shown here is derived from an EMBL/GenBank/DDBJ whole genome shotgun (WGS) entry which is preliminary data.</text>
</comment>
<dbReference type="OrthoDB" id="10006023at2759"/>
<comment type="cofactor">
    <cofactor evidence="1">
        <name>thiamine diphosphate</name>
        <dbReference type="ChEBI" id="CHEBI:58937"/>
    </cofactor>
</comment>
<keyword evidence="10" id="KW-1185">Reference proteome</keyword>
<dbReference type="Pfam" id="PF02775">
    <property type="entry name" value="TPP_enzyme_C"/>
    <property type="match status" value="1"/>
</dbReference>
<organism evidence="9 10">
    <name type="scientific">Polyplosphaeria fusca</name>
    <dbReference type="NCBI Taxonomy" id="682080"/>
    <lineage>
        <taxon>Eukaryota</taxon>
        <taxon>Fungi</taxon>
        <taxon>Dikarya</taxon>
        <taxon>Ascomycota</taxon>
        <taxon>Pezizomycotina</taxon>
        <taxon>Dothideomycetes</taxon>
        <taxon>Pleosporomycetidae</taxon>
        <taxon>Pleosporales</taxon>
        <taxon>Tetraplosphaeriaceae</taxon>
        <taxon>Polyplosphaeria</taxon>
    </lineage>
</organism>
<dbReference type="InterPro" id="IPR012001">
    <property type="entry name" value="Thiamin_PyroP_enz_TPP-bd_dom"/>
</dbReference>
<dbReference type="GO" id="GO:0009099">
    <property type="term" value="P:L-valine biosynthetic process"/>
    <property type="evidence" value="ECO:0007669"/>
    <property type="project" value="TreeGrafter"/>
</dbReference>
<dbReference type="CDD" id="cd07035">
    <property type="entry name" value="TPP_PYR_POX_like"/>
    <property type="match status" value="1"/>
</dbReference>
<evidence type="ECO:0000256" key="4">
    <source>
        <dbReference type="RuleBase" id="RU362132"/>
    </source>
</evidence>
<evidence type="ECO:0000259" key="6">
    <source>
        <dbReference type="Pfam" id="PF00205"/>
    </source>
</evidence>
<dbReference type="EMBL" id="ML996213">
    <property type="protein sequence ID" value="KAF2730626.1"/>
    <property type="molecule type" value="Genomic_DNA"/>
</dbReference>
<comment type="similarity">
    <text evidence="2 4">Belongs to the TPP enzyme family.</text>
</comment>
<dbReference type="InterPro" id="IPR011766">
    <property type="entry name" value="TPP_enzyme_TPP-bd"/>
</dbReference>
<proteinExistence type="inferred from homology"/>
<dbReference type="SUPFAM" id="SSF52467">
    <property type="entry name" value="DHS-like NAD/FAD-binding domain"/>
    <property type="match status" value="1"/>
</dbReference>
<dbReference type="GO" id="GO:0003984">
    <property type="term" value="F:acetolactate synthase activity"/>
    <property type="evidence" value="ECO:0007669"/>
    <property type="project" value="TreeGrafter"/>
</dbReference>
<name>A0A9P4QTG0_9PLEO</name>
<accession>A0A9P4QTG0</accession>
<dbReference type="GO" id="GO:0050660">
    <property type="term" value="F:flavin adenine dinucleotide binding"/>
    <property type="evidence" value="ECO:0007669"/>
    <property type="project" value="TreeGrafter"/>
</dbReference>
<evidence type="ECO:0000256" key="3">
    <source>
        <dbReference type="ARBA" id="ARBA00023052"/>
    </source>
</evidence>
<dbReference type="GO" id="GO:0030976">
    <property type="term" value="F:thiamine pyrophosphate binding"/>
    <property type="evidence" value="ECO:0007669"/>
    <property type="project" value="InterPro"/>
</dbReference>
<keyword evidence="3 4" id="KW-0786">Thiamine pyrophosphate</keyword>
<protein>
    <submittedName>
        <fullName evidence="9">DHS-like NAD/FAD-binding domain-containing protein</fullName>
    </submittedName>
</protein>
<dbReference type="InterPro" id="IPR012000">
    <property type="entry name" value="Thiamin_PyroP_enz_cen_dom"/>
</dbReference>
<evidence type="ECO:0000256" key="1">
    <source>
        <dbReference type="ARBA" id="ARBA00001964"/>
    </source>
</evidence>
<evidence type="ECO:0000259" key="7">
    <source>
        <dbReference type="Pfam" id="PF02775"/>
    </source>
</evidence>
<evidence type="ECO:0000313" key="10">
    <source>
        <dbReference type="Proteomes" id="UP000799444"/>
    </source>
</evidence>
<sequence>MTPHELPLKYPKGRELLGGDLLAQCLKALGVGVAFGLHGGHLDAFLVGCVDIGIELIDTRHETAAVQAAEGYAKENQFPIYHSVFCNGIPGLATAFADRSPIFCLTSSPPLRDAETNTLQGFHDQIVLAKPITKFCHCVTNVGEIPRLASLAWRTASTGAPGPVLLDIPIDILFTPVETSSVAWGSLTSPPVSPPGPDLAAIDQVLHLLQTATRPAIIVGTGSLSATHEITTFATSTGTPIFHTPKFSTAIPSHHPFHAGSASALALLPASHQPSPDLILLLGARTGFLLGGRSGSILPTHGCTMVQIDTDGSEIGRSSHIHVGIVSDIKLAVAALNARISTPFRAPEKWIRAALSLKAWRAPHNEAESVLDKGSGHLHPYHAVKKVFQSLPRDAVVCIDGGEASGWALQLLAEAQASLSMVCTGYLGFLGNGWGYSLGAAVARRDVLVVNVQGDGSAGFHVAELDTYAKFGLRVLTVVVNNGVWGMSAAGQEMIFGGVMEARPAAGLRRETRYDVVAEGFGVTGVLVDATREEYAAASPTAERRKSFMELGYRDEERGKKALESVGAAVDEIVHGMGPGLIDLRVSERPFHDVTKAMVGATDDPDVIVVPYYDNLPRPYYKTTKVEHERADSGSGGVSGDGTVDAK</sequence>
<feature type="domain" description="Thiamine pyrophosphate enzyme central" evidence="6">
    <location>
        <begin position="202"/>
        <end position="336"/>
    </location>
</feature>
<dbReference type="InterPro" id="IPR029035">
    <property type="entry name" value="DHS-like_NAD/FAD-binding_dom"/>
</dbReference>
<dbReference type="AlphaFoldDB" id="A0A9P4QTG0"/>
<dbReference type="GO" id="GO:0009097">
    <property type="term" value="P:isoleucine biosynthetic process"/>
    <property type="evidence" value="ECO:0007669"/>
    <property type="project" value="TreeGrafter"/>
</dbReference>
<evidence type="ECO:0000256" key="5">
    <source>
        <dbReference type="SAM" id="MobiDB-lite"/>
    </source>
</evidence>
<evidence type="ECO:0000313" key="9">
    <source>
        <dbReference type="EMBL" id="KAF2730626.1"/>
    </source>
</evidence>
<feature type="domain" description="Thiamine pyrophosphate enzyme N-terminal TPP-binding" evidence="8">
    <location>
        <begin position="18"/>
        <end position="125"/>
    </location>
</feature>
<dbReference type="GO" id="GO:0000287">
    <property type="term" value="F:magnesium ion binding"/>
    <property type="evidence" value="ECO:0007669"/>
    <property type="project" value="InterPro"/>
</dbReference>
<dbReference type="InterPro" id="IPR045229">
    <property type="entry name" value="TPP_enz"/>
</dbReference>
<dbReference type="Pfam" id="PF02776">
    <property type="entry name" value="TPP_enzyme_N"/>
    <property type="match status" value="1"/>
</dbReference>
<gene>
    <name evidence="9" type="ORF">EJ04DRAFT_579723</name>
</gene>
<dbReference type="Gene3D" id="3.40.50.970">
    <property type="match status" value="2"/>
</dbReference>
<dbReference type="SUPFAM" id="SSF52518">
    <property type="entry name" value="Thiamin diphosphate-binding fold (THDP-binding)"/>
    <property type="match status" value="2"/>
</dbReference>
<dbReference type="InterPro" id="IPR029061">
    <property type="entry name" value="THDP-binding"/>
</dbReference>
<dbReference type="PANTHER" id="PTHR18968">
    <property type="entry name" value="THIAMINE PYROPHOSPHATE ENZYMES"/>
    <property type="match status" value="1"/>
</dbReference>
<evidence type="ECO:0000259" key="8">
    <source>
        <dbReference type="Pfam" id="PF02776"/>
    </source>
</evidence>
<feature type="region of interest" description="Disordered" evidence="5">
    <location>
        <begin position="625"/>
        <end position="647"/>
    </location>
</feature>
<dbReference type="PANTHER" id="PTHR18968:SF166">
    <property type="entry name" value="2-HYDROXYACYL-COA LYASE 2"/>
    <property type="match status" value="1"/>
</dbReference>
<dbReference type="Gene3D" id="3.40.50.1220">
    <property type="entry name" value="TPP-binding domain"/>
    <property type="match status" value="1"/>
</dbReference>
<dbReference type="GO" id="GO:0005948">
    <property type="term" value="C:acetolactate synthase complex"/>
    <property type="evidence" value="ECO:0007669"/>
    <property type="project" value="TreeGrafter"/>
</dbReference>
<feature type="domain" description="Thiamine pyrophosphate enzyme TPP-binding" evidence="7">
    <location>
        <begin position="400"/>
        <end position="543"/>
    </location>
</feature>
<evidence type="ECO:0000256" key="2">
    <source>
        <dbReference type="ARBA" id="ARBA00007812"/>
    </source>
</evidence>